<dbReference type="EMBL" id="BPEY01000089">
    <property type="protein sequence ID" value="GIU50561.1"/>
    <property type="molecule type" value="Genomic_DNA"/>
</dbReference>
<protein>
    <submittedName>
        <fullName evidence="1">Uncharacterized protein</fullName>
    </submittedName>
</protein>
<reference evidence="1" key="1">
    <citation type="submission" date="2021-05" db="EMBL/GenBank/DDBJ databases">
        <title>Molecular characterization for Shewanella algae harboring chromosomal blaOXA-55-like strains isolated from clinical and environment sample.</title>
        <authorList>
            <person name="Ohama Y."/>
            <person name="Aoki K."/>
            <person name="Harada S."/>
            <person name="Moriya K."/>
            <person name="Ishii Y."/>
            <person name="Tateda K."/>
        </authorList>
    </citation>
    <scope>NUCLEOTIDE SEQUENCE</scope>
    <source>
        <strain evidence="1">JCM 11563</strain>
    </source>
</reference>
<proteinExistence type="predicted"/>
<organism evidence="1 2">
    <name type="scientific">Shewanella sairae</name>
    <dbReference type="NCBI Taxonomy" id="190310"/>
    <lineage>
        <taxon>Bacteria</taxon>
        <taxon>Pseudomonadati</taxon>
        <taxon>Pseudomonadota</taxon>
        <taxon>Gammaproteobacteria</taxon>
        <taxon>Alteromonadales</taxon>
        <taxon>Shewanellaceae</taxon>
        <taxon>Shewanella</taxon>
    </lineage>
</organism>
<sequence>MMDALSDLGQGTWIFRDVSHADLLLLNSGLIFAQREEQVRCLLKHPVTNCSQMFSVLDDLF</sequence>
<evidence type="ECO:0000313" key="1">
    <source>
        <dbReference type="EMBL" id="GIU50561.1"/>
    </source>
</evidence>
<name>A0ABQ4PPC0_9GAMM</name>
<keyword evidence="2" id="KW-1185">Reference proteome</keyword>
<comment type="caution">
    <text evidence="1">The sequence shown here is derived from an EMBL/GenBank/DDBJ whole genome shotgun (WGS) entry which is preliminary data.</text>
</comment>
<gene>
    <name evidence="1" type="ORF">TUM4438_37000</name>
</gene>
<dbReference type="Proteomes" id="UP000887104">
    <property type="component" value="Unassembled WGS sequence"/>
</dbReference>
<evidence type="ECO:0000313" key="2">
    <source>
        <dbReference type="Proteomes" id="UP000887104"/>
    </source>
</evidence>
<accession>A0ABQ4PPC0</accession>